<name>A0A0B0MMP5_GOSAR</name>
<gene>
    <name evidence="1" type="ORF">F383_27202</name>
</gene>
<evidence type="ECO:0000313" key="1">
    <source>
        <dbReference type="EMBL" id="KHG03358.1"/>
    </source>
</evidence>
<organism evidence="1 2">
    <name type="scientific">Gossypium arboreum</name>
    <name type="common">Tree cotton</name>
    <name type="synonym">Gossypium nanking</name>
    <dbReference type="NCBI Taxonomy" id="29729"/>
    <lineage>
        <taxon>Eukaryota</taxon>
        <taxon>Viridiplantae</taxon>
        <taxon>Streptophyta</taxon>
        <taxon>Embryophyta</taxon>
        <taxon>Tracheophyta</taxon>
        <taxon>Spermatophyta</taxon>
        <taxon>Magnoliopsida</taxon>
        <taxon>eudicotyledons</taxon>
        <taxon>Gunneridae</taxon>
        <taxon>Pentapetalae</taxon>
        <taxon>rosids</taxon>
        <taxon>malvids</taxon>
        <taxon>Malvales</taxon>
        <taxon>Malvaceae</taxon>
        <taxon>Malvoideae</taxon>
        <taxon>Gossypium</taxon>
    </lineage>
</organism>
<protein>
    <submittedName>
        <fullName evidence="1">Uncharacterized protein</fullName>
    </submittedName>
</protein>
<keyword evidence="2" id="KW-1185">Reference proteome</keyword>
<proteinExistence type="predicted"/>
<dbReference type="AlphaFoldDB" id="A0A0B0MMP5"/>
<comment type="caution">
    <text evidence="1">The sequence shown here is derived from an EMBL/GenBank/DDBJ whole genome shotgun (WGS) entry which is preliminary data.</text>
</comment>
<dbReference type="Proteomes" id="UP000032142">
    <property type="component" value="Unassembled WGS sequence"/>
</dbReference>
<dbReference type="EMBL" id="JRRC01348392">
    <property type="protein sequence ID" value="KHG03358.1"/>
    <property type="molecule type" value="Genomic_DNA"/>
</dbReference>
<reference evidence="2" key="1">
    <citation type="submission" date="2014-09" db="EMBL/GenBank/DDBJ databases">
        <authorList>
            <person name="Mudge J."/>
            <person name="Ramaraj T."/>
            <person name="Lindquist I.E."/>
            <person name="Bharti A.K."/>
            <person name="Sundararajan A."/>
            <person name="Cameron C.T."/>
            <person name="Woodward J.E."/>
            <person name="May G.D."/>
            <person name="Brubaker C."/>
            <person name="Broadhvest J."/>
            <person name="Wilkins T.A."/>
        </authorList>
    </citation>
    <scope>NUCLEOTIDE SEQUENCE</scope>
    <source>
        <strain evidence="2">cv. AKA8401</strain>
    </source>
</reference>
<evidence type="ECO:0000313" key="2">
    <source>
        <dbReference type="Proteomes" id="UP000032142"/>
    </source>
</evidence>
<accession>A0A0B0MMP5</accession>
<sequence length="26" mass="3179">MFCVVYISHEFWLVDVDMYGLLSWPK</sequence>